<keyword evidence="3" id="KW-1185">Reference proteome</keyword>
<dbReference type="RefSeq" id="WP_086042712.1">
    <property type="nucleotide sequence ID" value="NZ_CBCRZA010000002.1"/>
</dbReference>
<dbReference type="Pfam" id="PF13392">
    <property type="entry name" value="HNH_3"/>
    <property type="match status" value="1"/>
</dbReference>
<reference evidence="2 3" key="1">
    <citation type="journal article" date="2017" name="Int. J. Syst. Evol. Microbiol.">
        <title>Macrococcus canis sp. nov., a skin bacterium associated with infections in dogs.</title>
        <authorList>
            <person name="Gobeli Brawand S."/>
            <person name="Cotting K."/>
            <person name="Gomez-Sanz E."/>
            <person name="Collaud A."/>
            <person name="Thomann A."/>
            <person name="Brodard I."/>
            <person name="Rodriguez-Campos S."/>
            <person name="Strauss C."/>
            <person name="Perreten V."/>
        </authorList>
    </citation>
    <scope>NUCLEOTIDE SEQUENCE [LARGE SCALE GENOMIC DNA]</scope>
    <source>
        <strain evidence="2 3">KM45013</strain>
    </source>
</reference>
<dbReference type="Proteomes" id="UP000194154">
    <property type="component" value="Chromosome"/>
</dbReference>
<feature type="domain" description="HNH nuclease" evidence="1">
    <location>
        <begin position="52"/>
        <end position="93"/>
    </location>
</feature>
<dbReference type="STRING" id="1855823.MCCS_14440"/>
<dbReference type="InterPro" id="IPR003615">
    <property type="entry name" value="HNH_nuc"/>
</dbReference>
<dbReference type="Gene3D" id="3.90.75.20">
    <property type="match status" value="1"/>
</dbReference>
<organism evidence="2 3">
    <name type="scientific">Macrococcoides canis</name>
    <dbReference type="NCBI Taxonomy" id="1855823"/>
    <lineage>
        <taxon>Bacteria</taxon>
        <taxon>Bacillati</taxon>
        <taxon>Bacillota</taxon>
        <taxon>Bacilli</taxon>
        <taxon>Bacillales</taxon>
        <taxon>Staphylococcaceae</taxon>
        <taxon>Macrococcoides</taxon>
    </lineage>
</organism>
<dbReference type="InterPro" id="IPR044925">
    <property type="entry name" value="His-Me_finger_sf"/>
</dbReference>
<dbReference type="KEGG" id="mcak:MCCS_14440"/>
<gene>
    <name evidence="2" type="ORF">MCCS_14440</name>
</gene>
<dbReference type="SUPFAM" id="SSF54060">
    <property type="entry name" value="His-Me finger endonucleases"/>
    <property type="match status" value="1"/>
</dbReference>
<dbReference type="SUPFAM" id="SSF46689">
    <property type="entry name" value="Homeodomain-like"/>
    <property type="match status" value="1"/>
</dbReference>
<dbReference type="OrthoDB" id="6631788at2"/>
<dbReference type="GeneID" id="35295560"/>
<proteinExistence type="predicted"/>
<evidence type="ECO:0000313" key="3">
    <source>
        <dbReference type="Proteomes" id="UP000194154"/>
    </source>
</evidence>
<dbReference type="AlphaFoldDB" id="A0A1W7ABU5"/>
<dbReference type="InterPro" id="IPR036388">
    <property type="entry name" value="WH-like_DNA-bd_sf"/>
</dbReference>
<accession>A0A1W7ABU5</accession>
<dbReference type="EMBL" id="CP021059">
    <property type="protein sequence ID" value="ARQ07085.1"/>
    <property type="molecule type" value="Genomic_DNA"/>
</dbReference>
<evidence type="ECO:0000259" key="1">
    <source>
        <dbReference type="Pfam" id="PF13392"/>
    </source>
</evidence>
<protein>
    <recommendedName>
        <fullName evidence="1">HNH nuclease domain-containing protein</fullName>
    </recommendedName>
</protein>
<dbReference type="Gene3D" id="1.10.10.10">
    <property type="entry name" value="Winged helix-like DNA-binding domain superfamily/Winged helix DNA-binding domain"/>
    <property type="match status" value="1"/>
</dbReference>
<evidence type="ECO:0000313" key="2">
    <source>
        <dbReference type="EMBL" id="ARQ07085.1"/>
    </source>
</evidence>
<sequence length="173" mass="20801">MPPTLEKQVMYTLKIDNKYFNVTGRKFTNRGYVQLCVKSHPHGDINGYVFEHRLMMEVELNRFLKKGEVVHHINEIKHDNRIENLKLMRQGEHTAHHHIGMKRSISTRSLLSKRRKEMDLTKENHPQYKHVDVEKMIELREKGWSYPKIGREFNLHRKTVSKKIREYQEAKND</sequence>
<name>A0A1W7ABU5_9STAP</name>
<dbReference type="InterPro" id="IPR009057">
    <property type="entry name" value="Homeodomain-like_sf"/>
</dbReference>